<dbReference type="RefSeq" id="WP_171778192.1">
    <property type="nucleotide sequence ID" value="NZ_CP045273.1"/>
</dbReference>
<dbReference type="AlphaFoldDB" id="A0A6M6E4V7"/>
<reference evidence="1 2" key="1">
    <citation type="submission" date="2019-10" db="EMBL/GenBank/DDBJ databases">
        <title>Complete genome sequences for adaption low water activity.</title>
        <authorList>
            <person name="Zhao L."/>
            <person name="Zhong J."/>
        </authorList>
    </citation>
    <scope>NUCLEOTIDE SEQUENCE [LARGE SCALE GENOMIC DNA]</scope>
    <source>
        <strain evidence="1 2">FDU301</strain>
        <plasmid evidence="2">pfdu301a</plasmid>
    </source>
</reference>
<geneLocation type="plasmid" evidence="2">
    <name>pfdu301a</name>
</geneLocation>
<evidence type="ECO:0000313" key="2">
    <source>
        <dbReference type="Proteomes" id="UP000501076"/>
    </source>
</evidence>
<accession>A0A6M6E4V7</accession>
<sequence>MSIYKKETLKQPINFLGQIIKEVSTFDGKSFNGKKISLSDCQGYAVSISKDRKKGFYSSYYAKGTVGILLPEVTDDVTEEDIETFIYAVRRQMKKDEV</sequence>
<name>A0A6M6E4V7_PRIMG</name>
<dbReference type="EMBL" id="CP045273">
    <property type="protein sequence ID" value="QJX80209.1"/>
    <property type="molecule type" value="Genomic_DNA"/>
</dbReference>
<gene>
    <name evidence="1" type="ORF">FDZ14_29370</name>
</gene>
<protein>
    <submittedName>
        <fullName evidence="1">Uncharacterized protein</fullName>
    </submittedName>
</protein>
<dbReference type="Proteomes" id="UP000501076">
    <property type="component" value="Plasmid pFDU301A"/>
</dbReference>
<organism evidence="1 2">
    <name type="scientific">Priestia megaterium</name>
    <name type="common">Bacillus megaterium</name>
    <dbReference type="NCBI Taxonomy" id="1404"/>
    <lineage>
        <taxon>Bacteria</taxon>
        <taxon>Bacillati</taxon>
        <taxon>Bacillota</taxon>
        <taxon>Bacilli</taxon>
        <taxon>Bacillales</taxon>
        <taxon>Bacillaceae</taxon>
        <taxon>Priestia</taxon>
    </lineage>
</organism>
<proteinExistence type="predicted"/>
<keyword evidence="1" id="KW-0614">Plasmid</keyword>
<evidence type="ECO:0000313" key="1">
    <source>
        <dbReference type="EMBL" id="QJX80209.1"/>
    </source>
</evidence>